<evidence type="ECO:0000256" key="3">
    <source>
        <dbReference type="ARBA" id="ARBA00022741"/>
    </source>
</evidence>
<evidence type="ECO:0000256" key="6">
    <source>
        <dbReference type="SAM" id="MobiDB-lite"/>
    </source>
</evidence>
<sequence>MFLPFATPASFWADSAVPASARQAPRRAALEAPPTQRSVLDETSCSRSFDRTWLVLPVACGLRAGQRWRRAAKCRRHRLALRAATAESMAPVMSQWCPLLAEATEVRESRVGDGLGLFATRSFDEGDVICELTFDNTTIMKPNSDISNKLESGDFGALAFQILKASRSAQSGPWKDWFETGVSAPDTHPLKLLLNDPQLAKYIWSSTTCGGQMSGMALQARDDLEQLQGSATFEDWTDTLALVMSRSVIEDRDERPLLIIGLDLLQAAEDPVIKLELNYGKEGAVMGLGGQGPEKLLGIKVKAVEDIEAGMELTMAYLAKPHAGGYLERYGFVPNWLRGELAESAMQLSISPVDDEDDFLGVKESCLEDLGLTTAPLSFTFSLSDGILAPRETDEWERKSELEKMVQVLRFQTCGGTDSFLLDAVYVERFWYNCNFRLSRNNEILVCQQAMAECDRWLDRFDALEVSRGMKKPRKIAAMAVFGACVVRGVWHQVQEYRRTADLMAAFDAGQDQHLSSKELASLLQANGVDVNQDQVGRMFGRVDDEGDGFDDVELTRILSIVSGLPAVSERIKQAAQAGNSWLFDLVLCTVTGIGLYYIVGQSDVLEKRWLQSSFRGAVQFHRMQSKCSKLDKQLGDLSDERSRLEKNIREIEASSPSTSEDRSSELSRLSTRLEEVTEQQRAATDQLQAEVSKWQNAAEEAMKQANNVKSKMASMMTCIKGLDAFSGSGTKRFVEDGAQQGFCHRSNVGFCLDTITFGTIEEGKLLLFETSTRHKIGEGRDCAYRCKELETGEEFALKMYTMSNPSQRRSIMHDLYAQRLLLGKHPRIVSYKRVIESETNIFVLMELLAGRDLFDVVCARSLTEEQAQPLFLGLVEGLQHLHSNKVIHCDVKPENAMVLGDIDAGTAHLKLIDFGCSCFHEFVKESETRACVVYDRYMPPELAVSPGLAPSVATDMWRLGCTLYVMLVRSPPFHDDAQTRSGIELREQGRFYKTAAYEALSDEAKDLLVKLLAGDPNERPDATSVLATGTSPDSPLARAADDIRRAERDLLQSVKLVFEQELDLIQIDDTIRYWADRAMDEAFPDRMSKNVQGY</sequence>
<dbReference type="EMBL" id="CAMXCT020001002">
    <property type="protein sequence ID" value="CAL1138992.1"/>
    <property type="molecule type" value="Genomic_DNA"/>
</dbReference>
<dbReference type="Gene3D" id="3.30.200.20">
    <property type="entry name" value="Phosphorylase Kinase, domain 1"/>
    <property type="match status" value="1"/>
</dbReference>
<proteinExistence type="predicted"/>
<feature type="region of interest" description="Disordered" evidence="6">
    <location>
        <begin position="649"/>
        <end position="668"/>
    </location>
</feature>
<dbReference type="Pfam" id="PF09273">
    <property type="entry name" value="Rubis-subs-bind"/>
    <property type="match status" value="1"/>
</dbReference>
<evidence type="ECO:0000313" key="8">
    <source>
        <dbReference type="EMBL" id="CAI3985617.1"/>
    </source>
</evidence>
<dbReference type="SUPFAM" id="SSF47473">
    <property type="entry name" value="EF-hand"/>
    <property type="match status" value="1"/>
</dbReference>
<dbReference type="PANTHER" id="PTHR24345">
    <property type="entry name" value="SERINE/THREONINE-PROTEIN KINASE PLK"/>
    <property type="match status" value="1"/>
</dbReference>
<dbReference type="Proteomes" id="UP001152797">
    <property type="component" value="Unassembled WGS sequence"/>
</dbReference>
<reference evidence="8" key="1">
    <citation type="submission" date="2022-10" db="EMBL/GenBank/DDBJ databases">
        <authorList>
            <person name="Chen Y."/>
            <person name="Dougan E. K."/>
            <person name="Chan C."/>
            <person name="Rhodes N."/>
            <person name="Thang M."/>
        </authorList>
    </citation>
    <scope>NUCLEOTIDE SEQUENCE</scope>
</reference>
<accession>A0A9P1C6L2</accession>
<dbReference type="AlphaFoldDB" id="A0A9P1C6L2"/>
<dbReference type="Gene3D" id="1.10.510.10">
    <property type="entry name" value="Transferase(Phosphotransferase) domain 1"/>
    <property type="match status" value="1"/>
</dbReference>
<dbReference type="EMBL" id="CAMXCT010001002">
    <property type="protein sequence ID" value="CAI3985617.1"/>
    <property type="molecule type" value="Genomic_DNA"/>
</dbReference>
<organism evidence="8">
    <name type="scientific">Cladocopium goreaui</name>
    <dbReference type="NCBI Taxonomy" id="2562237"/>
    <lineage>
        <taxon>Eukaryota</taxon>
        <taxon>Sar</taxon>
        <taxon>Alveolata</taxon>
        <taxon>Dinophyceae</taxon>
        <taxon>Suessiales</taxon>
        <taxon>Symbiodiniaceae</taxon>
        <taxon>Cladocopium</taxon>
    </lineage>
</organism>
<dbReference type="OrthoDB" id="1668230at2759"/>
<evidence type="ECO:0000256" key="2">
    <source>
        <dbReference type="ARBA" id="ARBA00022679"/>
    </source>
</evidence>
<keyword evidence="5" id="KW-0067">ATP-binding</keyword>
<evidence type="ECO:0000256" key="5">
    <source>
        <dbReference type="ARBA" id="ARBA00022840"/>
    </source>
</evidence>
<evidence type="ECO:0000313" key="9">
    <source>
        <dbReference type="EMBL" id="CAL1138992.1"/>
    </source>
</evidence>
<keyword evidence="2" id="KW-0808">Transferase</keyword>
<dbReference type="SMART" id="SM00220">
    <property type="entry name" value="S_TKc"/>
    <property type="match status" value="1"/>
</dbReference>
<evidence type="ECO:0000259" key="7">
    <source>
        <dbReference type="PROSITE" id="PS50011"/>
    </source>
</evidence>
<evidence type="ECO:0000313" key="11">
    <source>
        <dbReference type="Proteomes" id="UP001152797"/>
    </source>
</evidence>
<dbReference type="SUPFAM" id="SSF82199">
    <property type="entry name" value="SET domain"/>
    <property type="match status" value="1"/>
</dbReference>
<feature type="domain" description="Protein kinase" evidence="7">
    <location>
        <begin position="771"/>
        <end position="1038"/>
    </location>
</feature>
<protein>
    <submittedName>
        <fullName evidence="10">Death-associated protein kinase 3 (DAP kinase 3) (DAP-like kinase) (Dlk) (MYPT1 kinase) (ZIP-kinase)</fullName>
    </submittedName>
</protein>
<dbReference type="InterPro" id="IPR000719">
    <property type="entry name" value="Prot_kinase_dom"/>
</dbReference>
<name>A0A9P1C6L2_9DINO</name>
<comment type="caution">
    <text evidence="8">The sequence shown here is derived from an EMBL/GenBank/DDBJ whole genome shotgun (WGS) entry which is preliminary data.</text>
</comment>
<dbReference type="EMBL" id="CAMXCT030001002">
    <property type="protein sequence ID" value="CAL4772929.1"/>
    <property type="molecule type" value="Genomic_DNA"/>
</dbReference>
<dbReference type="InterPro" id="IPR011009">
    <property type="entry name" value="Kinase-like_dom_sf"/>
</dbReference>
<keyword evidence="3" id="KW-0547">Nucleotide-binding</keyword>
<dbReference type="Gene3D" id="3.90.1420.10">
    <property type="entry name" value="Rubisco LSMT, substrate-binding domain"/>
    <property type="match status" value="1"/>
</dbReference>
<keyword evidence="1" id="KW-0723">Serine/threonine-protein kinase</keyword>
<gene>
    <name evidence="8" type="ORF">C1SCF055_LOCUS13044</name>
</gene>
<dbReference type="InterPro" id="IPR036464">
    <property type="entry name" value="Rubisco_LSMT_subst-bd_sf"/>
</dbReference>
<dbReference type="GO" id="GO:0005524">
    <property type="term" value="F:ATP binding"/>
    <property type="evidence" value="ECO:0007669"/>
    <property type="project" value="UniProtKB-KW"/>
</dbReference>
<dbReference type="Pfam" id="PF00069">
    <property type="entry name" value="Pkinase"/>
    <property type="match status" value="1"/>
</dbReference>
<evidence type="ECO:0000256" key="1">
    <source>
        <dbReference type="ARBA" id="ARBA00022527"/>
    </source>
</evidence>
<dbReference type="InterPro" id="IPR011992">
    <property type="entry name" value="EF-hand-dom_pair"/>
</dbReference>
<dbReference type="InterPro" id="IPR046341">
    <property type="entry name" value="SET_dom_sf"/>
</dbReference>
<evidence type="ECO:0000313" key="10">
    <source>
        <dbReference type="EMBL" id="CAL4772929.1"/>
    </source>
</evidence>
<dbReference type="PANTHER" id="PTHR24345:SF91">
    <property type="entry name" value="SERINE_THREONINE-PROTEIN KINASE PLK4"/>
    <property type="match status" value="1"/>
</dbReference>
<dbReference type="PROSITE" id="PS50011">
    <property type="entry name" value="PROTEIN_KINASE_DOM"/>
    <property type="match status" value="1"/>
</dbReference>
<reference evidence="9" key="2">
    <citation type="submission" date="2024-04" db="EMBL/GenBank/DDBJ databases">
        <authorList>
            <person name="Chen Y."/>
            <person name="Shah S."/>
            <person name="Dougan E. K."/>
            <person name="Thang M."/>
            <person name="Chan C."/>
        </authorList>
    </citation>
    <scope>NUCLEOTIDE SEQUENCE [LARGE SCALE GENOMIC DNA]</scope>
</reference>
<keyword evidence="4 10" id="KW-0418">Kinase</keyword>
<keyword evidence="11" id="KW-1185">Reference proteome</keyword>
<dbReference type="GO" id="GO:0004674">
    <property type="term" value="F:protein serine/threonine kinase activity"/>
    <property type="evidence" value="ECO:0007669"/>
    <property type="project" value="UniProtKB-KW"/>
</dbReference>
<dbReference type="InterPro" id="IPR015353">
    <property type="entry name" value="Rubisco_LSMT_subst-bd"/>
</dbReference>
<evidence type="ECO:0000256" key="4">
    <source>
        <dbReference type="ARBA" id="ARBA00022777"/>
    </source>
</evidence>
<dbReference type="SUPFAM" id="SSF56112">
    <property type="entry name" value="Protein kinase-like (PK-like)"/>
    <property type="match status" value="1"/>
</dbReference>
<dbReference type="Gene3D" id="3.90.1410.10">
    <property type="entry name" value="set domain protein methyltransferase, domain 1"/>
    <property type="match status" value="1"/>
</dbReference>
<dbReference type="GO" id="GO:0005634">
    <property type="term" value="C:nucleus"/>
    <property type="evidence" value="ECO:0007669"/>
    <property type="project" value="TreeGrafter"/>
</dbReference>